<name>A0A6G7YR66_9SPHN</name>
<evidence type="ECO:0000313" key="14">
    <source>
        <dbReference type="EMBL" id="QIK79235.1"/>
    </source>
</evidence>
<feature type="short sequence motif" description="'HIGH' region" evidence="10">
    <location>
        <begin position="139"/>
        <end position="149"/>
    </location>
</feature>
<comment type="subunit">
    <text evidence="10">Monomer.</text>
</comment>
<dbReference type="AlphaFoldDB" id="A0A6G7YR66"/>
<evidence type="ECO:0000256" key="3">
    <source>
        <dbReference type="ARBA" id="ARBA00022490"/>
    </source>
</evidence>
<feature type="domain" description="Arginyl tRNA synthetase N-terminal" evidence="13">
    <location>
        <begin position="13"/>
        <end position="102"/>
    </location>
</feature>
<keyword evidence="15" id="KW-1185">Reference proteome</keyword>
<comment type="catalytic activity">
    <reaction evidence="9 10">
        <text>tRNA(Arg) + L-arginine + ATP = L-arginyl-tRNA(Arg) + AMP + diphosphate</text>
        <dbReference type="Rhea" id="RHEA:20301"/>
        <dbReference type="Rhea" id="RHEA-COMP:9658"/>
        <dbReference type="Rhea" id="RHEA-COMP:9673"/>
        <dbReference type="ChEBI" id="CHEBI:30616"/>
        <dbReference type="ChEBI" id="CHEBI:32682"/>
        <dbReference type="ChEBI" id="CHEBI:33019"/>
        <dbReference type="ChEBI" id="CHEBI:78442"/>
        <dbReference type="ChEBI" id="CHEBI:78513"/>
        <dbReference type="ChEBI" id="CHEBI:456215"/>
        <dbReference type="EC" id="6.1.1.19"/>
    </reaction>
</comment>
<dbReference type="Pfam" id="PF03485">
    <property type="entry name" value="Arg_tRNA_synt_N"/>
    <property type="match status" value="1"/>
</dbReference>
<dbReference type="InterPro" id="IPR001412">
    <property type="entry name" value="aa-tRNA-synth_I_CS"/>
</dbReference>
<dbReference type="InterPro" id="IPR005148">
    <property type="entry name" value="Arg-tRNA-synth_N"/>
</dbReference>
<dbReference type="EC" id="6.1.1.19" evidence="10"/>
<dbReference type="SMART" id="SM00836">
    <property type="entry name" value="DALR_1"/>
    <property type="match status" value="1"/>
</dbReference>
<dbReference type="InterPro" id="IPR035684">
    <property type="entry name" value="ArgRS_core"/>
</dbReference>
<feature type="domain" description="DALR anticodon binding" evidence="12">
    <location>
        <begin position="460"/>
        <end position="584"/>
    </location>
</feature>
<keyword evidence="4 10" id="KW-0436">Ligase</keyword>
<dbReference type="InterPro" id="IPR009080">
    <property type="entry name" value="tRNAsynth_Ia_anticodon-bd"/>
</dbReference>
<dbReference type="InterPro" id="IPR001278">
    <property type="entry name" value="Arg-tRNA-ligase"/>
</dbReference>
<dbReference type="Gene3D" id="1.10.730.10">
    <property type="entry name" value="Isoleucyl-tRNA Synthetase, Domain 1"/>
    <property type="match status" value="1"/>
</dbReference>
<reference evidence="14 15" key="1">
    <citation type="submission" date="2020-03" db="EMBL/GenBank/DDBJ databases">
        <title>Sphingomonas sp. nov., isolated from fish.</title>
        <authorList>
            <person name="Hyun D.-W."/>
            <person name="Bae J.-W."/>
        </authorList>
    </citation>
    <scope>NUCLEOTIDE SEQUENCE [LARGE SCALE GENOMIC DNA]</scope>
    <source>
        <strain evidence="14 15">HDW15B</strain>
    </source>
</reference>
<evidence type="ECO:0000259" key="12">
    <source>
        <dbReference type="SMART" id="SM00836"/>
    </source>
</evidence>
<keyword evidence="5 10" id="KW-0547">Nucleotide-binding</keyword>
<dbReference type="InterPro" id="IPR036695">
    <property type="entry name" value="Arg-tRNA-synth_N_sf"/>
</dbReference>
<dbReference type="GO" id="GO:0005737">
    <property type="term" value="C:cytoplasm"/>
    <property type="evidence" value="ECO:0007669"/>
    <property type="project" value="UniProtKB-SubCell"/>
</dbReference>
<dbReference type="SMART" id="SM01016">
    <property type="entry name" value="Arg_tRNA_synt_N"/>
    <property type="match status" value="1"/>
</dbReference>
<evidence type="ECO:0000256" key="2">
    <source>
        <dbReference type="ARBA" id="ARBA00005594"/>
    </source>
</evidence>
<evidence type="ECO:0000256" key="5">
    <source>
        <dbReference type="ARBA" id="ARBA00022741"/>
    </source>
</evidence>
<dbReference type="InterPro" id="IPR008909">
    <property type="entry name" value="DALR_anticod-bd"/>
</dbReference>
<dbReference type="SUPFAM" id="SSF52374">
    <property type="entry name" value="Nucleotidylyl transferase"/>
    <property type="match status" value="1"/>
</dbReference>
<evidence type="ECO:0000256" key="6">
    <source>
        <dbReference type="ARBA" id="ARBA00022840"/>
    </source>
</evidence>
<evidence type="ECO:0000256" key="7">
    <source>
        <dbReference type="ARBA" id="ARBA00022917"/>
    </source>
</evidence>
<dbReference type="KEGG" id="spii:G7077_10330"/>
<dbReference type="Proteomes" id="UP000503222">
    <property type="component" value="Chromosome"/>
</dbReference>
<dbReference type="Gene3D" id="3.40.50.620">
    <property type="entry name" value="HUPs"/>
    <property type="match status" value="1"/>
</dbReference>
<dbReference type="EMBL" id="CP049869">
    <property type="protein sequence ID" value="QIK79235.1"/>
    <property type="molecule type" value="Genomic_DNA"/>
</dbReference>
<accession>A0A6G7YR66</accession>
<sequence>MTQPQDSNPTIFAHYSALLDGALDQLVDEGGLPAGLDRRNVAVEPPRDSAHGDLATNAAMVLAKPAGTNPRALAELLRPKLQALPRILAVDIAGPGFINLRLESGAWREELRAILSRGGRYGLSSVGKDERVNVEYVSANPTGPMHMGHCRGAVVGDSLARLLRAAGFRVTKEYYVNDAGGQVDTLARSVHLRYREALGEEIGDIPEGMYPGDYLIPIGTLLASEYGDRYVSAPESEWLQLFKQRASAAMMDLIRHDLGLLGIQHDKFASEAELQASGAVDAAMDNLRSKGLVYEGELERPKSLDEHDEWEPVELTLFRSSQFGDDQDRPMKKSDGSWTYFGADAAYHLQKAENADHLVNIWGADHAGTVKRVQAAVKALTDGRVDLDVKLVQMVRLFRAGEPVKMSKRSGSFVTLADVVNEVGKDVVRFMMLTKRADTMLDFDFAKVVEASKDNPVFYVQYAHARISSLKRKAVDAGIDLSEAADLDLLDEAELGLVKKAAQYPRTVESAALAHEPHRIAFFLYDLAAEFHALWNRGNDDPARRFLLEDNPQLSRARLELALGIGQIIRSGLDIMGVEAAEELR</sequence>
<organism evidence="14 15">
    <name type="scientific">Sphingomonas piscis</name>
    <dbReference type="NCBI Taxonomy" id="2714943"/>
    <lineage>
        <taxon>Bacteria</taxon>
        <taxon>Pseudomonadati</taxon>
        <taxon>Pseudomonadota</taxon>
        <taxon>Alphaproteobacteria</taxon>
        <taxon>Sphingomonadales</taxon>
        <taxon>Sphingomonadaceae</taxon>
        <taxon>Sphingomonas</taxon>
    </lineage>
</organism>
<dbReference type="PANTHER" id="PTHR11956">
    <property type="entry name" value="ARGINYL-TRNA SYNTHETASE"/>
    <property type="match status" value="1"/>
</dbReference>
<dbReference type="SUPFAM" id="SSF55190">
    <property type="entry name" value="Arginyl-tRNA synthetase (ArgRS), N-terminal 'additional' domain"/>
    <property type="match status" value="1"/>
</dbReference>
<evidence type="ECO:0000256" key="9">
    <source>
        <dbReference type="ARBA" id="ARBA00049339"/>
    </source>
</evidence>
<dbReference type="PRINTS" id="PR01038">
    <property type="entry name" value="TRNASYNTHARG"/>
</dbReference>
<dbReference type="SUPFAM" id="SSF47323">
    <property type="entry name" value="Anticodon-binding domain of a subclass of class I aminoacyl-tRNA synthetases"/>
    <property type="match status" value="1"/>
</dbReference>
<evidence type="ECO:0000313" key="15">
    <source>
        <dbReference type="Proteomes" id="UP000503222"/>
    </source>
</evidence>
<dbReference type="GO" id="GO:0006420">
    <property type="term" value="P:arginyl-tRNA aminoacylation"/>
    <property type="evidence" value="ECO:0007669"/>
    <property type="project" value="UniProtKB-UniRule"/>
</dbReference>
<keyword evidence="8 10" id="KW-0030">Aminoacyl-tRNA synthetase</keyword>
<dbReference type="Pfam" id="PF05746">
    <property type="entry name" value="DALR_1"/>
    <property type="match status" value="1"/>
</dbReference>
<dbReference type="GO" id="GO:0004814">
    <property type="term" value="F:arginine-tRNA ligase activity"/>
    <property type="evidence" value="ECO:0007669"/>
    <property type="project" value="UniProtKB-UniRule"/>
</dbReference>
<comment type="subcellular location">
    <subcellularLocation>
        <location evidence="1 10">Cytoplasm</location>
    </subcellularLocation>
</comment>
<dbReference type="Pfam" id="PF00750">
    <property type="entry name" value="tRNA-synt_1d"/>
    <property type="match status" value="1"/>
</dbReference>
<dbReference type="HAMAP" id="MF_00123">
    <property type="entry name" value="Arg_tRNA_synth"/>
    <property type="match status" value="1"/>
</dbReference>
<keyword evidence="7 10" id="KW-0648">Protein biosynthesis</keyword>
<gene>
    <name evidence="10" type="primary">argS</name>
    <name evidence="14" type="ORF">G7077_10330</name>
</gene>
<dbReference type="CDD" id="cd00671">
    <property type="entry name" value="ArgRS_core"/>
    <property type="match status" value="1"/>
</dbReference>
<protein>
    <recommendedName>
        <fullName evidence="10">Arginine--tRNA ligase</fullName>
        <ecNumber evidence="10">6.1.1.19</ecNumber>
    </recommendedName>
    <alternativeName>
        <fullName evidence="10">Arginyl-tRNA synthetase</fullName>
        <shortName evidence="10">ArgRS</shortName>
    </alternativeName>
</protein>
<dbReference type="GO" id="GO:0005524">
    <property type="term" value="F:ATP binding"/>
    <property type="evidence" value="ECO:0007669"/>
    <property type="project" value="UniProtKB-UniRule"/>
</dbReference>
<evidence type="ECO:0000259" key="13">
    <source>
        <dbReference type="SMART" id="SM01016"/>
    </source>
</evidence>
<dbReference type="FunFam" id="1.10.730.10:FF:000008">
    <property type="entry name" value="Arginine--tRNA ligase"/>
    <property type="match status" value="1"/>
</dbReference>
<dbReference type="NCBIfam" id="TIGR00456">
    <property type="entry name" value="argS"/>
    <property type="match status" value="1"/>
</dbReference>
<dbReference type="PANTHER" id="PTHR11956:SF5">
    <property type="entry name" value="ARGININE--TRNA LIGASE, CYTOPLASMIC"/>
    <property type="match status" value="1"/>
</dbReference>
<dbReference type="PROSITE" id="PS00178">
    <property type="entry name" value="AA_TRNA_LIGASE_I"/>
    <property type="match status" value="1"/>
</dbReference>
<dbReference type="InterPro" id="IPR014729">
    <property type="entry name" value="Rossmann-like_a/b/a_fold"/>
</dbReference>
<keyword evidence="3 10" id="KW-0963">Cytoplasm</keyword>
<comment type="similarity">
    <text evidence="2 10 11">Belongs to the class-I aminoacyl-tRNA synthetase family.</text>
</comment>
<keyword evidence="6 10" id="KW-0067">ATP-binding</keyword>
<dbReference type="RefSeq" id="WP_166411626.1">
    <property type="nucleotide sequence ID" value="NZ_CP049869.1"/>
</dbReference>
<evidence type="ECO:0000256" key="10">
    <source>
        <dbReference type="HAMAP-Rule" id="MF_00123"/>
    </source>
</evidence>
<evidence type="ECO:0000256" key="1">
    <source>
        <dbReference type="ARBA" id="ARBA00004496"/>
    </source>
</evidence>
<dbReference type="Gene3D" id="3.30.1360.70">
    <property type="entry name" value="Arginyl tRNA synthetase N-terminal domain"/>
    <property type="match status" value="1"/>
</dbReference>
<evidence type="ECO:0000256" key="11">
    <source>
        <dbReference type="RuleBase" id="RU363038"/>
    </source>
</evidence>
<proteinExistence type="inferred from homology"/>
<evidence type="ECO:0000256" key="4">
    <source>
        <dbReference type="ARBA" id="ARBA00022598"/>
    </source>
</evidence>
<evidence type="ECO:0000256" key="8">
    <source>
        <dbReference type="ARBA" id="ARBA00023146"/>
    </source>
</evidence>